<reference evidence="3" key="1">
    <citation type="submission" date="2012-09" db="EMBL/GenBank/DDBJ databases">
        <authorList>
            <person name="Martin A.A."/>
        </authorList>
    </citation>
    <scope>NUCLEOTIDE SEQUENCE</scope>
</reference>
<dbReference type="GO" id="GO:0003980">
    <property type="term" value="F:UDP-glucose:glycoprotein glucosyltransferase activity"/>
    <property type="evidence" value="ECO:0007669"/>
    <property type="project" value="InterPro"/>
</dbReference>
<dbReference type="AlphaFoldDB" id="A0A0K0DP68"/>
<dbReference type="PANTHER" id="PTHR11226">
    <property type="entry name" value="UDP-GLUCOSE GLYCOPROTEIN:GLUCOSYLTRANSFERASE"/>
    <property type="match status" value="1"/>
</dbReference>
<keyword evidence="3" id="KW-1185">Reference proteome</keyword>
<accession>A0A0K0DP68</accession>
<evidence type="ECO:0000313" key="3">
    <source>
        <dbReference type="Proteomes" id="UP000035642"/>
    </source>
</evidence>
<dbReference type="InterPro" id="IPR040694">
    <property type="entry name" value="UGGT_TRXL_2"/>
</dbReference>
<dbReference type="InterPro" id="IPR040693">
    <property type="entry name" value="UGGT_TRXL_1"/>
</dbReference>
<feature type="domain" description="UGGT thioredoxin-like" evidence="1">
    <location>
        <begin position="3"/>
        <end position="126"/>
    </location>
</feature>
<protein>
    <submittedName>
        <fullName evidence="4">Thioredoxin_12 domain-containing protein</fullName>
    </submittedName>
</protein>
<dbReference type="STRING" id="6313.A0A0K0DP68"/>
<dbReference type="InterPro" id="IPR009448">
    <property type="entry name" value="UDP-g_GGtrans"/>
</dbReference>
<dbReference type="GO" id="GO:0036503">
    <property type="term" value="P:ERAD pathway"/>
    <property type="evidence" value="ECO:0007669"/>
    <property type="project" value="TreeGrafter"/>
</dbReference>
<dbReference type="Proteomes" id="UP000035642">
    <property type="component" value="Unassembled WGS sequence"/>
</dbReference>
<dbReference type="PANTHER" id="PTHR11226:SF0">
    <property type="entry name" value="UDP-GLUCOSE:GLYCOPROTEIN GLUCOSYLTRANSFERASE"/>
    <property type="match status" value="1"/>
</dbReference>
<evidence type="ECO:0000259" key="1">
    <source>
        <dbReference type="Pfam" id="PF18400"/>
    </source>
</evidence>
<dbReference type="Pfam" id="PF18400">
    <property type="entry name" value="Thioredoxin_12"/>
    <property type="match status" value="1"/>
</dbReference>
<dbReference type="GO" id="GO:0005783">
    <property type="term" value="C:endoplasmic reticulum"/>
    <property type="evidence" value="ECO:0007669"/>
    <property type="project" value="TreeGrafter"/>
</dbReference>
<evidence type="ECO:0000313" key="4">
    <source>
        <dbReference type="WBParaSite" id="ACAC_0001355701-mRNA-1"/>
    </source>
</evidence>
<evidence type="ECO:0000259" key="2">
    <source>
        <dbReference type="Pfam" id="PF18401"/>
    </source>
</evidence>
<reference evidence="4" key="2">
    <citation type="submission" date="2017-02" db="UniProtKB">
        <authorList>
            <consortium name="WormBaseParasite"/>
        </authorList>
    </citation>
    <scope>IDENTIFICATION</scope>
</reference>
<organism evidence="3 4">
    <name type="scientific">Angiostrongylus cantonensis</name>
    <name type="common">Rat lungworm</name>
    <dbReference type="NCBI Taxonomy" id="6313"/>
    <lineage>
        <taxon>Eukaryota</taxon>
        <taxon>Metazoa</taxon>
        <taxon>Ecdysozoa</taxon>
        <taxon>Nematoda</taxon>
        <taxon>Chromadorea</taxon>
        <taxon>Rhabditida</taxon>
        <taxon>Rhabditina</taxon>
        <taxon>Rhabditomorpha</taxon>
        <taxon>Strongyloidea</taxon>
        <taxon>Metastrongylidae</taxon>
        <taxon>Angiostrongylus</taxon>
    </lineage>
</organism>
<dbReference type="GO" id="GO:0051082">
    <property type="term" value="F:unfolded protein binding"/>
    <property type="evidence" value="ECO:0007669"/>
    <property type="project" value="TreeGrafter"/>
</dbReference>
<name>A0A0K0DP68_ANGCA</name>
<feature type="domain" description="UGGT thioredoxin-like" evidence="2">
    <location>
        <begin position="251"/>
        <end position="295"/>
    </location>
</feature>
<dbReference type="Pfam" id="PF18401">
    <property type="entry name" value="Thioredoxin_13"/>
    <property type="match status" value="1"/>
</dbReference>
<dbReference type="GO" id="GO:0018279">
    <property type="term" value="P:protein N-linked glycosylation via asparagine"/>
    <property type="evidence" value="ECO:0007669"/>
    <property type="project" value="TreeGrafter"/>
</dbReference>
<dbReference type="WBParaSite" id="ACAC_0001355701-mRNA-1">
    <property type="protein sequence ID" value="ACAC_0001355701-mRNA-1"/>
    <property type="gene ID" value="ACAC_0001355701"/>
</dbReference>
<sequence>LVSEASVDLLKLSLSLRVFSPAVQLFQKPLSGCFKENGKSCCFKIISAEATYYLCIRVYLLVRKHFQLRDAPELLSIDHVFDVGKEADVIVVVYGEIGSKPWLRLHEKAVELANAQKLRYVFRHYSVVSDCKVSLSGYGVELAIKNTEYKAVDDSNEKKEERDEDNLHGFNFKLLKELHPGSSDSLDAFKMHLREIQELAPLKQWQVQDLSFKVISTKCRWGSVFLSSTLSTFYNVRSFSRVITCAFCAGLEAGESALFLNGINLDIDSLDAFQLVDVIKQEERVSTGFFNMGIKVCDFVIPDFLCPHVYTLCEYIIYAYTYIHMCPLIGLFLPRGWEVFLDVELRYAAGESSCQQCLPS</sequence>
<proteinExistence type="predicted"/>